<comment type="subcellular location">
    <subcellularLocation>
        <location evidence="1">Membrane</location>
        <topology evidence="1">Multi-pass membrane protein</topology>
    </subcellularLocation>
</comment>
<keyword evidence="3 5" id="KW-1133">Transmembrane helix</keyword>
<keyword evidence="4 5" id="KW-0472">Membrane</keyword>
<evidence type="ECO:0000256" key="1">
    <source>
        <dbReference type="ARBA" id="ARBA00004141"/>
    </source>
</evidence>
<dbReference type="PANTHER" id="PTHR23502:SF60">
    <property type="entry name" value="MAJOR FACILITATOR SUPERFAMILY (MFS) PROFILE DOMAIN-CONTAINING PROTEIN-RELATED"/>
    <property type="match status" value="1"/>
</dbReference>
<dbReference type="Gene3D" id="1.20.1250.20">
    <property type="entry name" value="MFS general substrate transporter like domains"/>
    <property type="match status" value="1"/>
</dbReference>
<gene>
    <name evidence="6" type="ORF">SPI_08346</name>
</gene>
<name>A0A167N8C1_9HYPO</name>
<dbReference type="GO" id="GO:0022857">
    <property type="term" value="F:transmembrane transporter activity"/>
    <property type="evidence" value="ECO:0007669"/>
    <property type="project" value="InterPro"/>
</dbReference>
<dbReference type="GO" id="GO:0016020">
    <property type="term" value="C:membrane"/>
    <property type="evidence" value="ECO:0007669"/>
    <property type="project" value="UniProtKB-SubCell"/>
</dbReference>
<dbReference type="AlphaFoldDB" id="A0A167N8C1"/>
<dbReference type="STRING" id="1081102.A0A167N8C1"/>
<keyword evidence="2 5" id="KW-0812">Transmembrane</keyword>
<keyword evidence="7" id="KW-1185">Reference proteome</keyword>
<evidence type="ECO:0000256" key="4">
    <source>
        <dbReference type="ARBA" id="ARBA00023136"/>
    </source>
</evidence>
<dbReference type="PANTHER" id="PTHR23502">
    <property type="entry name" value="MAJOR FACILITATOR SUPERFAMILY"/>
    <property type="match status" value="1"/>
</dbReference>
<evidence type="ECO:0000313" key="6">
    <source>
        <dbReference type="EMBL" id="OAA55251.1"/>
    </source>
</evidence>
<dbReference type="InterPro" id="IPR036259">
    <property type="entry name" value="MFS_trans_sf"/>
</dbReference>
<reference evidence="6 7" key="1">
    <citation type="journal article" date="2016" name="Genome Biol. Evol.">
        <title>Divergent and convergent evolution of fungal pathogenicity.</title>
        <authorList>
            <person name="Shang Y."/>
            <person name="Xiao G."/>
            <person name="Zheng P."/>
            <person name="Cen K."/>
            <person name="Zhan S."/>
            <person name="Wang C."/>
        </authorList>
    </citation>
    <scope>NUCLEOTIDE SEQUENCE [LARGE SCALE GENOMIC DNA]</scope>
    <source>
        <strain evidence="6 7">RCEF 264</strain>
    </source>
</reference>
<comment type="caution">
    <text evidence="6">The sequence shown here is derived from an EMBL/GenBank/DDBJ whole genome shotgun (WGS) entry which is preliminary data.</text>
</comment>
<evidence type="ECO:0000256" key="2">
    <source>
        <dbReference type="ARBA" id="ARBA00022692"/>
    </source>
</evidence>
<feature type="transmembrane region" description="Helical" evidence="5">
    <location>
        <begin position="105"/>
        <end position="125"/>
    </location>
</feature>
<organism evidence="6 7">
    <name type="scientific">Niveomyces insectorum RCEF 264</name>
    <dbReference type="NCBI Taxonomy" id="1081102"/>
    <lineage>
        <taxon>Eukaryota</taxon>
        <taxon>Fungi</taxon>
        <taxon>Dikarya</taxon>
        <taxon>Ascomycota</taxon>
        <taxon>Pezizomycotina</taxon>
        <taxon>Sordariomycetes</taxon>
        <taxon>Hypocreomycetidae</taxon>
        <taxon>Hypocreales</taxon>
        <taxon>Cordycipitaceae</taxon>
        <taxon>Niveomyces</taxon>
    </lineage>
</organism>
<dbReference type="OrthoDB" id="6770063at2759"/>
<dbReference type="Pfam" id="PF07690">
    <property type="entry name" value="MFS_1"/>
    <property type="match status" value="1"/>
</dbReference>
<dbReference type="Proteomes" id="UP000076874">
    <property type="component" value="Unassembled WGS sequence"/>
</dbReference>
<dbReference type="EMBL" id="AZHD01000020">
    <property type="protein sequence ID" value="OAA55251.1"/>
    <property type="molecule type" value="Genomic_DNA"/>
</dbReference>
<evidence type="ECO:0000256" key="5">
    <source>
        <dbReference type="SAM" id="Phobius"/>
    </source>
</evidence>
<dbReference type="InterPro" id="IPR011701">
    <property type="entry name" value="MFS"/>
</dbReference>
<sequence>MALGHLPQRCLTILPSDGNPPRPARWFLVWNVVCGFATTKGMVSATRFFTGSGASAIYSPAGGVLGDISKPAQRGHSLGVCLLIPPLCSRPIIGGFIVTRTSWRWMFRAISIFQGFMILVSFFSFHETYAPLILRRRAAHLRTDTGRAGYHTSAKRLDDERSGWPSLLGP</sequence>
<evidence type="ECO:0000256" key="3">
    <source>
        <dbReference type="ARBA" id="ARBA00022989"/>
    </source>
</evidence>
<proteinExistence type="predicted"/>
<protein>
    <submittedName>
        <fullName evidence="6">Major facilitator superfamily domain, general substrate transporter</fullName>
    </submittedName>
</protein>
<evidence type="ECO:0000313" key="7">
    <source>
        <dbReference type="Proteomes" id="UP000076874"/>
    </source>
</evidence>
<accession>A0A167N8C1</accession>
<dbReference type="SUPFAM" id="SSF103473">
    <property type="entry name" value="MFS general substrate transporter"/>
    <property type="match status" value="1"/>
</dbReference>